<dbReference type="InterPro" id="IPR045324">
    <property type="entry name" value="Small_multidrug_res"/>
</dbReference>
<evidence type="ECO:0000256" key="5">
    <source>
        <dbReference type="ARBA" id="ARBA00022989"/>
    </source>
</evidence>
<sequence length="112" mass="11540">MPWIVLMISAALEAVWATALGHTDGFTRVVPILLFLVALALSMAGLGFAAKHIPISTAYAVWTGTGAALTVTWAVLTGEETATAVRLLLLGGIVAAVVGLKLIKPPPTPAPR</sequence>
<dbReference type="PANTHER" id="PTHR30561:SF0">
    <property type="entry name" value="GUANIDINIUM EXPORTER"/>
    <property type="match status" value="1"/>
</dbReference>
<protein>
    <submittedName>
        <fullName evidence="9">Quaternary ammonium compound-resistance protein SugE</fullName>
    </submittedName>
</protein>
<keyword evidence="4 7" id="KW-0812">Transmembrane</keyword>
<comment type="similarity">
    <text evidence="7">Belongs to the drug/metabolite transporter (DMT) superfamily. Small multidrug resistance (SMR) (TC 2.A.7.1) family.</text>
</comment>
<accession>A0ABT1ILK8</accession>
<organism evidence="9 10">
    <name type="scientific">Actinokineospora diospyrosa</name>
    <dbReference type="NCBI Taxonomy" id="103728"/>
    <lineage>
        <taxon>Bacteria</taxon>
        <taxon>Bacillati</taxon>
        <taxon>Actinomycetota</taxon>
        <taxon>Actinomycetes</taxon>
        <taxon>Pseudonocardiales</taxon>
        <taxon>Pseudonocardiaceae</taxon>
        <taxon>Actinokineospora</taxon>
    </lineage>
</organism>
<keyword evidence="10" id="KW-1185">Reference proteome</keyword>
<feature type="transmembrane region" description="Helical" evidence="8">
    <location>
        <begin position="82"/>
        <end position="103"/>
    </location>
</feature>
<evidence type="ECO:0000256" key="7">
    <source>
        <dbReference type="RuleBase" id="RU003942"/>
    </source>
</evidence>
<evidence type="ECO:0000256" key="3">
    <source>
        <dbReference type="ARBA" id="ARBA00022475"/>
    </source>
</evidence>
<keyword evidence="6 8" id="KW-0472">Membrane</keyword>
<feature type="transmembrane region" description="Helical" evidence="8">
    <location>
        <begin position="57"/>
        <end position="76"/>
    </location>
</feature>
<keyword evidence="3" id="KW-1003">Cell membrane</keyword>
<evidence type="ECO:0000256" key="2">
    <source>
        <dbReference type="ARBA" id="ARBA00022448"/>
    </source>
</evidence>
<comment type="caution">
    <text evidence="9">The sequence shown here is derived from an EMBL/GenBank/DDBJ whole genome shotgun (WGS) entry which is preliminary data.</text>
</comment>
<name>A0ABT1ILK8_9PSEU</name>
<dbReference type="Proteomes" id="UP001205185">
    <property type="component" value="Unassembled WGS sequence"/>
</dbReference>
<evidence type="ECO:0000256" key="6">
    <source>
        <dbReference type="ARBA" id="ARBA00023136"/>
    </source>
</evidence>
<gene>
    <name evidence="9" type="ORF">LV75_006069</name>
</gene>
<evidence type="ECO:0000313" key="9">
    <source>
        <dbReference type="EMBL" id="MCP2273539.1"/>
    </source>
</evidence>
<dbReference type="RefSeq" id="WP_253890738.1">
    <property type="nucleotide sequence ID" value="NZ_BAAAVB010000004.1"/>
</dbReference>
<keyword evidence="5 8" id="KW-1133">Transmembrane helix</keyword>
<dbReference type="InterPro" id="IPR037185">
    <property type="entry name" value="EmrE-like"/>
</dbReference>
<evidence type="ECO:0000256" key="8">
    <source>
        <dbReference type="SAM" id="Phobius"/>
    </source>
</evidence>
<dbReference type="Gene3D" id="1.10.3730.20">
    <property type="match status" value="1"/>
</dbReference>
<dbReference type="InterPro" id="IPR000390">
    <property type="entry name" value="Small_drug/metabolite_transptr"/>
</dbReference>
<evidence type="ECO:0000256" key="1">
    <source>
        <dbReference type="ARBA" id="ARBA00004651"/>
    </source>
</evidence>
<keyword evidence="2" id="KW-0813">Transport</keyword>
<dbReference type="PANTHER" id="PTHR30561">
    <property type="entry name" value="SMR FAMILY PROTON-DEPENDENT DRUG EFFLUX TRANSPORTER SUGE"/>
    <property type="match status" value="1"/>
</dbReference>
<reference evidence="9 10" key="1">
    <citation type="submission" date="2022-06" db="EMBL/GenBank/DDBJ databases">
        <title>Genomic Encyclopedia of Archaeal and Bacterial Type Strains, Phase II (KMG-II): from individual species to whole genera.</title>
        <authorList>
            <person name="Goeker M."/>
        </authorList>
    </citation>
    <scope>NUCLEOTIDE SEQUENCE [LARGE SCALE GENOMIC DNA]</scope>
    <source>
        <strain evidence="9 10">DSM 44255</strain>
    </source>
</reference>
<proteinExistence type="inferred from homology"/>
<evidence type="ECO:0000256" key="4">
    <source>
        <dbReference type="ARBA" id="ARBA00022692"/>
    </source>
</evidence>
<feature type="transmembrane region" description="Helical" evidence="8">
    <location>
        <begin position="27"/>
        <end position="50"/>
    </location>
</feature>
<comment type="subcellular location">
    <subcellularLocation>
        <location evidence="1 7">Cell membrane</location>
        <topology evidence="1 7">Multi-pass membrane protein</topology>
    </subcellularLocation>
</comment>
<dbReference type="Pfam" id="PF00893">
    <property type="entry name" value="Multi_Drug_Res"/>
    <property type="match status" value="1"/>
</dbReference>
<dbReference type="SUPFAM" id="SSF103481">
    <property type="entry name" value="Multidrug resistance efflux transporter EmrE"/>
    <property type="match status" value="1"/>
</dbReference>
<evidence type="ECO:0000313" key="10">
    <source>
        <dbReference type="Proteomes" id="UP001205185"/>
    </source>
</evidence>
<dbReference type="EMBL" id="JAMTCO010000017">
    <property type="protein sequence ID" value="MCP2273539.1"/>
    <property type="molecule type" value="Genomic_DNA"/>
</dbReference>